<dbReference type="RefSeq" id="WP_318349165.1">
    <property type="nucleotide sequence ID" value="NZ_AP018694.1"/>
</dbReference>
<accession>A0A5K7S3Y5</accession>
<keyword evidence="1" id="KW-0472">Membrane</keyword>
<dbReference type="Pfam" id="PF14293">
    <property type="entry name" value="YWFCY"/>
    <property type="match status" value="1"/>
</dbReference>
<keyword evidence="1" id="KW-0812">Transmembrane</keyword>
<protein>
    <submittedName>
        <fullName evidence="3">Mobilization protein BF0133</fullName>
    </submittedName>
</protein>
<dbReference type="InterPro" id="IPR025988">
    <property type="entry name" value="YWFCY_dom"/>
</dbReference>
<dbReference type="AlphaFoldDB" id="A0A5K7S3Y5"/>
<evidence type="ECO:0000313" key="3">
    <source>
        <dbReference type="EMBL" id="BBE16054.1"/>
    </source>
</evidence>
<sequence length="143" mass="16170">MTIQTGENEQAMRKILDMTRLISIIILVIHFYYYSYVAFQEWGLSNQLSDRLLGNICSTGLFGSFHKSKFIALGFLLISLLGARGRKDNKLNYKTAFANIITGLLIYFTSYLTLLLKIKTSELATTVIHEITAVINLKAALNR</sequence>
<feature type="transmembrane region" description="Helical" evidence="1">
    <location>
        <begin position="21"/>
        <end position="39"/>
    </location>
</feature>
<dbReference type="KEGG" id="anf:AQPE_0191"/>
<organism evidence="3 4">
    <name type="scientific">Aquipluma nitroreducens</name>
    <dbReference type="NCBI Taxonomy" id="2010828"/>
    <lineage>
        <taxon>Bacteria</taxon>
        <taxon>Pseudomonadati</taxon>
        <taxon>Bacteroidota</taxon>
        <taxon>Bacteroidia</taxon>
        <taxon>Marinilabiliales</taxon>
        <taxon>Prolixibacteraceae</taxon>
        <taxon>Aquipluma</taxon>
    </lineage>
</organism>
<feature type="transmembrane region" description="Helical" evidence="1">
    <location>
        <begin position="59"/>
        <end position="83"/>
    </location>
</feature>
<feature type="transmembrane region" description="Helical" evidence="1">
    <location>
        <begin position="95"/>
        <end position="116"/>
    </location>
</feature>
<reference evidence="3" key="1">
    <citation type="journal article" date="2020" name="Int. J. Syst. Evol. Microbiol.">
        <title>Aquipluma nitroreducens gen. nov. sp. nov., a novel facultatively anaerobic bacterium isolated from a freshwater lake.</title>
        <authorList>
            <person name="Watanabe M."/>
            <person name="Kojima H."/>
            <person name="Fukui M."/>
        </authorList>
    </citation>
    <scope>NUCLEOTIDE SEQUENCE</scope>
    <source>
        <strain evidence="3">MeG22</strain>
    </source>
</reference>
<dbReference type="EMBL" id="AP018694">
    <property type="protein sequence ID" value="BBE16054.1"/>
    <property type="molecule type" value="Genomic_DNA"/>
</dbReference>
<evidence type="ECO:0000259" key="2">
    <source>
        <dbReference type="Pfam" id="PF14293"/>
    </source>
</evidence>
<dbReference type="Proteomes" id="UP001193389">
    <property type="component" value="Chromosome"/>
</dbReference>
<keyword evidence="1" id="KW-1133">Transmembrane helix</keyword>
<gene>
    <name evidence="3" type="ORF">AQPE_0191</name>
</gene>
<name>A0A5K7S3Y5_9BACT</name>
<evidence type="ECO:0000256" key="1">
    <source>
        <dbReference type="SAM" id="Phobius"/>
    </source>
</evidence>
<feature type="domain" description="YWFCY" evidence="2">
    <location>
        <begin position="7"/>
        <end position="127"/>
    </location>
</feature>
<proteinExistence type="predicted"/>
<keyword evidence="4" id="KW-1185">Reference proteome</keyword>
<evidence type="ECO:0000313" key="4">
    <source>
        <dbReference type="Proteomes" id="UP001193389"/>
    </source>
</evidence>